<evidence type="ECO:0000313" key="2">
    <source>
        <dbReference type="EMBL" id="KKB12569.1"/>
    </source>
</evidence>
<dbReference type="InterPro" id="IPR031807">
    <property type="entry name" value="HicB-like"/>
</dbReference>
<gene>
    <name evidence="2" type="ORF">VE25_06490</name>
</gene>
<dbReference type="EMBL" id="JZEX01000061">
    <property type="protein sequence ID" value="KKB12569.1"/>
    <property type="molecule type" value="Genomic_DNA"/>
</dbReference>
<organism evidence="2 3">
    <name type="scientific">Devosia geojensis</name>
    <dbReference type="NCBI Taxonomy" id="443610"/>
    <lineage>
        <taxon>Bacteria</taxon>
        <taxon>Pseudomonadati</taxon>
        <taxon>Pseudomonadota</taxon>
        <taxon>Alphaproteobacteria</taxon>
        <taxon>Hyphomicrobiales</taxon>
        <taxon>Devosiaceae</taxon>
        <taxon>Devosia</taxon>
    </lineage>
</organism>
<dbReference type="Proteomes" id="UP000033632">
    <property type="component" value="Unassembled WGS sequence"/>
</dbReference>
<evidence type="ECO:0000313" key="3">
    <source>
        <dbReference type="Proteomes" id="UP000033632"/>
    </source>
</evidence>
<dbReference type="InterPro" id="IPR035069">
    <property type="entry name" value="TTHA1013/TTHA0281-like"/>
</dbReference>
<dbReference type="PATRIC" id="fig|443610.3.peg.3852"/>
<dbReference type="AlphaFoldDB" id="A0A0F5FUN9"/>
<dbReference type="PANTHER" id="PTHR34504:SF2">
    <property type="entry name" value="UPF0150 PROTEIN SSL0259"/>
    <property type="match status" value="1"/>
</dbReference>
<accession>A0A0F5FUN9</accession>
<sequence length="76" mass="8080">MRDVTRLEYPVIITPLTAEEGGGFAATVPDLPGCMGDGTTPEEAIRDVQEAIAAWIEAAKDLGRPVPPPSRHLQIA</sequence>
<keyword evidence="3" id="KW-1185">Reference proteome</keyword>
<reference evidence="2 3" key="1">
    <citation type="submission" date="2015-03" db="EMBL/GenBank/DDBJ databases">
        <authorList>
            <person name="Hassan Y.I."/>
            <person name="Lepp D."/>
            <person name="Li X.-Z."/>
            <person name="Zhou T."/>
        </authorList>
    </citation>
    <scope>NUCLEOTIDE SEQUENCE [LARGE SCALE GENOMIC DNA]</scope>
    <source>
        <strain evidence="2 3">BD-c194</strain>
    </source>
</reference>
<evidence type="ECO:0000259" key="1">
    <source>
        <dbReference type="Pfam" id="PF15919"/>
    </source>
</evidence>
<dbReference type="STRING" id="443610.VE25_06490"/>
<protein>
    <recommendedName>
        <fullName evidence="1">HicB-like antitoxin of toxin-antitoxin system domain-containing protein</fullName>
    </recommendedName>
</protein>
<proteinExistence type="predicted"/>
<name>A0A0F5FUN9_9HYPH</name>
<comment type="caution">
    <text evidence="2">The sequence shown here is derived from an EMBL/GenBank/DDBJ whole genome shotgun (WGS) entry which is preliminary data.</text>
</comment>
<dbReference type="PANTHER" id="PTHR34504">
    <property type="entry name" value="ANTITOXIN HICB"/>
    <property type="match status" value="1"/>
</dbReference>
<dbReference type="Gene3D" id="3.30.160.250">
    <property type="match status" value="1"/>
</dbReference>
<dbReference type="SUPFAM" id="SSF143100">
    <property type="entry name" value="TTHA1013/TTHA0281-like"/>
    <property type="match status" value="1"/>
</dbReference>
<feature type="domain" description="HicB-like antitoxin of toxin-antitoxin system" evidence="1">
    <location>
        <begin position="9"/>
        <end position="70"/>
    </location>
</feature>
<dbReference type="InterPro" id="IPR051404">
    <property type="entry name" value="TA_system_antitoxin"/>
</dbReference>
<dbReference type="Pfam" id="PF15919">
    <property type="entry name" value="HicB_lk_antitox"/>
    <property type="match status" value="1"/>
</dbReference>